<accession>A0A9Q1KBH2</accession>
<protein>
    <submittedName>
        <fullName evidence="1">Uncharacterized protein</fullName>
    </submittedName>
</protein>
<gene>
    <name evidence="1" type="ORF">Cgig2_029093</name>
</gene>
<sequence length="289" mass="33777">MGTAKKKRAQVSSVREKWEVIFNALKLLLCKQQSQLDSLLQHRNLLEQRIKILYDRWVFDVRLSEDQVSLMRRQLALAELAKLVEITKADLVNGSKQRESLVYKLKLEHAESELNDFKAWFDILSHRCPDQEVCLIVIFLHQMHQSHNQLFVLTIREMESNYTNQLRTKSDEVDKANEKIMKVIESEPSFSRSRVTRNGGSRGVMASSAELIHERESKLSKRKQSDVVLDETPKLFTSQFKIPKLRHNLLLQDDVCAAIFPDSQEIGCLYRDHIYLFTSFCHSSFRRQI</sequence>
<dbReference type="PANTHER" id="PTHR35992">
    <property type="entry name" value="CYTOMATRIX PROTEIN-LIKE PROTEIN"/>
    <property type="match status" value="1"/>
</dbReference>
<keyword evidence="2" id="KW-1185">Reference proteome</keyword>
<evidence type="ECO:0000313" key="2">
    <source>
        <dbReference type="Proteomes" id="UP001153076"/>
    </source>
</evidence>
<proteinExistence type="predicted"/>
<name>A0A9Q1KBH2_9CARY</name>
<dbReference type="OrthoDB" id="1921280at2759"/>
<dbReference type="AlphaFoldDB" id="A0A9Q1KBH2"/>
<organism evidence="1 2">
    <name type="scientific">Carnegiea gigantea</name>
    <dbReference type="NCBI Taxonomy" id="171969"/>
    <lineage>
        <taxon>Eukaryota</taxon>
        <taxon>Viridiplantae</taxon>
        <taxon>Streptophyta</taxon>
        <taxon>Embryophyta</taxon>
        <taxon>Tracheophyta</taxon>
        <taxon>Spermatophyta</taxon>
        <taxon>Magnoliopsida</taxon>
        <taxon>eudicotyledons</taxon>
        <taxon>Gunneridae</taxon>
        <taxon>Pentapetalae</taxon>
        <taxon>Caryophyllales</taxon>
        <taxon>Cactineae</taxon>
        <taxon>Cactaceae</taxon>
        <taxon>Cactoideae</taxon>
        <taxon>Echinocereeae</taxon>
        <taxon>Carnegiea</taxon>
    </lineage>
</organism>
<reference evidence="1" key="1">
    <citation type="submission" date="2022-04" db="EMBL/GenBank/DDBJ databases">
        <title>Carnegiea gigantea Genome sequencing and assembly v2.</title>
        <authorList>
            <person name="Copetti D."/>
            <person name="Sanderson M.J."/>
            <person name="Burquez A."/>
            <person name="Wojciechowski M.F."/>
        </authorList>
    </citation>
    <scope>NUCLEOTIDE SEQUENCE</scope>
    <source>
        <strain evidence="1">SGP5-SGP5p</strain>
        <tissue evidence="1">Aerial part</tissue>
    </source>
</reference>
<dbReference type="PANTHER" id="PTHR35992:SF1">
    <property type="entry name" value="CYTOMATRIX PROTEIN-LIKE PROTEIN"/>
    <property type="match status" value="1"/>
</dbReference>
<comment type="caution">
    <text evidence="1">The sequence shown here is derived from an EMBL/GenBank/DDBJ whole genome shotgun (WGS) entry which is preliminary data.</text>
</comment>
<evidence type="ECO:0000313" key="1">
    <source>
        <dbReference type="EMBL" id="KAJ8439833.1"/>
    </source>
</evidence>
<dbReference type="Proteomes" id="UP001153076">
    <property type="component" value="Unassembled WGS sequence"/>
</dbReference>
<dbReference type="EMBL" id="JAKOGI010000207">
    <property type="protein sequence ID" value="KAJ8439833.1"/>
    <property type="molecule type" value="Genomic_DNA"/>
</dbReference>